<gene>
    <name evidence="1" type="ORF">Mal64_02740</name>
</gene>
<proteinExistence type="predicted"/>
<sequence>MRFILIPTILTLWAVALGWQYQVMLAYGYAAEAADAYAKAWRPHSAIALDASRQTLLFFVHPKCPCTRASVAELRKVLAGSDSPPAVRVIATIPREISPSDEAWRNTPTRRDLLALPGAEVFEDVGGVEASRFGVSTSGAVLLFSPEGTRLFGGGVTLSRGHEGDNIGAKWLGKAIAHDARYPVSHTAPVFGCRLCLAPEAEEREGGYRQTAMIEQPPRKVNGQ</sequence>
<dbReference type="EMBL" id="SJPQ01000001">
    <property type="protein sequence ID" value="TWT89892.1"/>
    <property type="molecule type" value="Genomic_DNA"/>
</dbReference>
<protein>
    <recommendedName>
        <fullName evidence="3">RedB protein</fullName>
    </recommendedName>
</protein>
<evidence type="ECO:0000313" key="1">
    <source>
        <dbReference type="EMBL" id="TWT89892.1"/>
    </source>
</evidence>
<comment type="caution">
    <text evidence="1">The sequence shown here is derived from an EMBL/GenBank/DDBJ whole genome shotgun (WGS) entry which is preliminary data.</text>
</comment>
<dbReference type="Proteomes" id="UP000315440">
    <property type="component" value="Unassembled WGS sequence"/>
</dbReference>
<keyword evidence="2" id="KW-1185">Reference proteome</keyword>
<dbReference type="RefSeq" id="WP_146395961.1">
    <property type="nucleotide sequence ID" value="NZ_SJPQ01000001.1"/>
</dbReference>
<name>A0A5C5ZQR1_9BACT</name>
<accession>A0A5C5ZQR1</accession>
<evidence type="ECO:0000313" key="2">
    <source>
        <dbReference type="Proteomes" id="UP000315440"/>
    </source>
</evidence>
<dbReference type="AlphaFoldDB" id="A0A5C5ZQR1"/>
<evidence type="ECO:0008006" key="3">
    <source>
        <dbReference type="Google" id="ProtNLM"/>
    </source>
</evidence>
<reference evidence="1 2" key="1">
    <citation type="submission" date="2019-02" db="EMBL/GenBank/DDBJ databases">
        <title>Deep-cultivation of Planctomycetes and their phenomic and genomic characterization uncovers novel biology.</title>
        <authorList>
            <person name="Wiegand S."/>
            <person name="Jogler M."/>
            <person name="Boedeker C."/>
            <person name="Pinto D."/>
            <person name="Vollmers J."/>
            <person name="Rivas-Marin E."/>
            <person name="Kohn T."/>
            <person name="Peeters S.H."/>
            <person name="Heuer A."/>
            <person name="Rast P."/>
            <person name="Oberbeckmann S."/>
            <person name="Bunk B."/>
            <person name="Jeske O."/>
            <person name="Meyerdierks A."/>
            <person name="Storesund J.E."/>
            <person name="Kallscheuer N."/>
            <person name="Luecker S."/>
            <person name="Lage O.M."/>
            <person name="Pohl T."/>
            <person name="Merkel B.J."/>
            <person name="Hornburger P."/>
            <person name="Mueller R.-W."/>
            <person name="Bruemmer F."/>
            <person name="Labrenz M."/>
            <person name="Spormann A.M."/>
            <person name="Op Den Camp H."/>
            <person name="Overmann J."/>
            <person name="Amann R."/>
            <person name="Jetten M.S.M."/>
            <person name="Mascher T."/>
            <person name="Medema M.H."/>
            <person name="Devos D.P."/>
            <person name="Kaster A.-K."/>
            <person name="Ovreas L."/>
            <person name="Rohde M."/>
            <person name="Galperin M.Y."/>
            <person name="Jogler C."/>
        </authorList>
    </citation>
    <scope>NUCLEOTIDE SEQUENCE [LARGE SCALE GENOMIC DNA]</scope>
    <source>
        <strain evidence="1 2">Mal64</strain>
    </source>
</reference>
<dbReference type="OrthoDB" id="1495450at2"/>
<organism evidence="1 2">
    <name type="scientific">Pseudobythopirellula maris</name>
    <dbReference type="NCBI Taxonomy" id="2527991"/>
    <lineage>
        <taxon>Bacteria</taxon>
        <taxon>Pseudomonadati</taxon>
        <taxon>Planctomycetota</taxon>
        <taxon>Planctomycetia</taxon>
        <taxon>Pirellulales</taxon>
        <taxon>Lacipirellulaceae</taxon>
        <taxon>Pseudobythopirellula</taxon>
    </lineage>
</organism>